<keyword evidence="2" id="KW-1185">Reference proteome</keyword>
<dbReference type="EMBL" id="JBGNUJ010000010">
    <property type="protein sequence ID" value="KAL3954944.1"/>
    <property type="molecule type" value="Genomic_DNA"/>
</dbReference>
<protein>
    <submittedName>
        <fullName evidence="1">Uncharacterized protein</fullName>
    </submittedName>
</protein>
<organism evidence="1 2">
    <name type="scientific">Purpureocillium lilacinum</name>
    <name type="common">Paecilomyces lilacinus</name>
    <dbReference type="NCBI Taxonomy" id="33203"/>
    <lineage>
        <taxon>Eukaryota</taxon>
        <taxon>Fungi</taxon>
        <taxon>Dikarya</taxon>
        <taxon>Ascomycota</taxon>
        <taxon>Pezizomycotina</taxon>
        <taxon>Sordariomycetes</taxon>
        <taxon>Hypocreomycetidae</taxon>
        <taxon>Hypocreales</taxon>
        <taxon>Ophiocordycipitaceae</taxon>
        <taxon>Purpureocillium</taxon>
    </lineage>
</organism>
<reference evidence="1" key="1">
    <citation type="submission" date="2024-12" db="EMBL/GenBank/DDBJ databases">
        <title>Comparative genomics and development of molecular markers within Purpureocillium lilacinum and among Purpureocillium species.</title>
        <authorList>
            <person name="Yeh Z.-Y."/>
            <person name="Ni N.-T."/>
            <person name="Lo P.-H."/>
            <person name="Mushyakhwo K."/>
            <person name="Lin C.-F."/>
            <person name="Nai Y.-S."/>
        </authorList>
    </citation>
    <scope>NUCLEOTIDE SEQUENCE</scope>
    <source>
        <strain evidence="1">NCHU-NPUST-175</strain>
    </source>
</reference>
<proteinExistence type="predicted"/>
<gene>
    <name evidence="1" type="ORF">ACCO45_010507</name>
</gene>
<evidence type="ECO:0000313" key="2">
    <source>
        <dbReference type="Proteomes" id="UP001638806"/>
    </source>
</evidence>
<name>A0ACC4DHA1_PURLI</name>
<accession>A0ACC4DHA1</accession>
<sequence>MGNFARRNGECHVTVKAGNTPCVAARQVPEQQEEPEAVDYELTDAGFGYVRVSLLSHSRAPSATQHSAQLAQGETYQVVSALGASEARSDDFRQSAQRRTGRVGLLGGRASARDQRHGLDLGGGRQREIDFCPPPKTGGSSGAVVGSPFPVAVSEGRRLADGHLDDWHQGWWDDTWGKDALAACHSRALSLHISWGPRCQSCILVVCTEEQGTAKQARAGIG</sequence>
<dbReference type="Proteomes" id="UP001638806">
    <property type="component" value="Unassembled WGS sequence"/>
</dbReference>
<evidence type="ECO:0000313" key="1">
    <source>
        <dbReference type="EMBL" id="KAL3954944.1"/>
    </source>
</evidence>
<comment type="caution">
    <text evidence="1">The sequence shown here is derived from an EMBL/GenBank/DDBJ whole genome shotgun (WGS) entry which is preliminary data.</text>
</comment>